<reference evidence="1" key="1">
    <citation type="submission" date="2021-06" db="EMBL/GenBank/DDBJ databases">
        <authorList>
            <person name="Kallberg Y."/>
            <person name="Tangrot J."/>
            <person name="Rosling A."/>
        </authorList>
    </citation>
    <scope>NUCLEOTIDE SEQUENCE</scope>
    <source>
        <strain evidence="1">CL356</strain>
    </source>
</reference>
<name>A0ACA9NE04_9GLOM</name>
<protein>
    <submittedName>
        <fullName evidence="1">2675_t:CDS:1</fullName>
    </submittedName>
</protein>
<evidence type="ECO:0000313" key="2">
    <source>
        <dbReference type="Proteomes" id="UP000789525"/>
    </source>
</evidence>
<dbReference type="Proteomes" id="UP000789525">
    <property type="component" value="Unassembled WGS sequence"/>
</dbReference>
<evidence type="ECO:0000313" key="1">
    <source>
        <dbReference type="EMBL" id="CAG8642156.1"/>
    </source>
</evidence>
<organism evidence="1 2">
    <name type="scientific">Acaulospora colombiana</name>
    <dbReference type="NCBI Taxonomy" id="27376"/>
    <lineage>
        <taxon>Eukaryota</taxon>
        <taxon>Fungi</taxon>
        <taxon>Fungi incertae sedis</taxon>
        <taxon>Mucoromycota</taxon>
        <taxon>Glomeromycotina</taxon>
        <taxon>Glomeromycetes</taxon>
        <taxon>Diversisporales</taxon>
        <taxon>Acaulosporaceae</taxon>
        <taxon>Acaulospora</taxon>
    </lineage>
</organism>
<keyword evidence="2" id="KW-1185">Reference proteome</keyword>
<gene>
    <name evidence="1" type="ORF">ACOLOM_LOCUS7975</name>
</gene>
<accession>A0ACA9NE04</accession>
<proteinExistence type="predicted"/>
<feature type="non-terminal residue" evidence="1">
    <location>
        <position position="1"/>
    </location>
</feature>
<dbReference type="EMBL" id="CAJVPT010019568">
    <property type="protein sequence ID" value="CAG8642156.1"/>
    <property type="molecule type" value="Genomic_DNA"/>
</dbReference>
<comment type="caution">
    <text evidence="1">The sequence shown here is derived from an EMBL/GenBank/DDBJ whole genome shotgun (WGS) entry which is preliminary data.</text>
</comment>
<sequence length="429" mass="46961">RDTPSFARDLTRGVMSQWSADSSLDPVISAGHAARRARWRQVARNRAAREVEEQLLLAAMAVNMDEESDNWTQILEELPAGGIHDLTAISDHSEMNVEVETGSGEETIDAEDVPETNAGRLSEALGFNQPATSGSANWGESENLWHSSQSRAGDWEPWPLRLPPTSPLPNPPVRQSSTRGLDSSIVDQSTNPPIPRTFGFASRLSSLRELNRRTTHLPSAYHTPPEPTNGFASSSNAIPVLPSALPVPETNPPLFTASPEPMTTTIGSPLLLPRGLSEFRGTRRTRIFSPFPATSPAPHLNSVRARPFADRIFGGTFFGGQSFSSPLFDEDEDDHDYLDMNEMQTDGEERLEIAGFDFGLPGTESEGVLFVGIGNPLRSSGTKNQSRLLEFDMTRSYSVPGKEETEAKDDLPRGYRVGIGRRYAQGDFA</sequence>